<organism evidence="1 2">
    <name type="scientific">Mesorhizobium australicum</name>
    <dbReference type="NCBI Taxonomy" id="536018"/>
    <lineage>
        <taxon>Bacteria</taxon>
        <taxon>Pseudomonadati</taxon>
        <taxon>Pseudomonadota</taxon>
        <taxon>Alphaproteobacteria</taxon>
        <taxon>Hyphomicrobiales</taxon>
        <taxon>Phyllobacteriaceae</taxon>
        <taxon>Mesorhizobium</taxon>
    </lineage>
</organism>
<sequence length="164" mass="17949">MRDRVIILLSCKAGLRACEIAGLEWSMLLDPKGKIGNLVVIEDRIAKCQSGRRIPLHPSLKGALSLLREEEGGDGPVIRSRRGGGMRANSIVNWFVDLYGELNFDGCSSHSGRRTFITTAARSAHRAGGCLRDVQLLAGHRSLSMTQSYIDGDTDAQRRIVSMI</sequence>
<accession>A0ACC6T7G0</accession>
<name>A0ACC6T7G0_9HYPH</name>
<protein>
    <submittedName>
        <fullName evidence="1">Site-specific integrase</fullName>
    </submittedName>
</protein>
<reference evidence="1 2" key="1">
    <citation type="journal article" date="2024" name="Proc. Natl. Acad. Sci. U.S.A.">
        <title>The evolutionary genomics of adaptation to stress in wild rhizobium bacteria.</title>
        <authorList>
            <person name="Kehlet-Delgado H."/>
            <person name="Montoya A.P."/>
            <person name="Jensen K.T."/>
            <person name="Wendlandt C.E."/>
            <person name="Dexheimer C."/>
            <person name="Roberts M."/>
            <person name="Torres Martinez L."/>
            <person name="Friesen M.L."/>
            <person name="Griffitts J.S."/>
            <person name="Porter S.S."/>
        </authorList>
    </citation>
    <scope>NUCLEOTIDE SEQUENCE [LARGE SCALE GENOMIC DNA]</scope>
    <source>
        <strain evidence="1 2">M0468</strain>
    </source>
</reference>
<comment type="caution">
    <text evidence="1">The sequence shown here is derived from an EMBL/GenBank/DDBJ whole genome shotgun (WGS) entry which is preliminary data.</text>
</comment>
<gene>
    <name evidence="1" type="ORF">NKI81_28640</name>
</gene>
<evidence type="ECO:0000313" key="1">
    <source>
        <dbReference type="EMBL" id="MER9287839.1"/>
    </source>
</evidence>
<evidence type="ECO:0000313" key="2">
    <source>
        <dbReference type="Proteomes" id="UP001480082"/>
    </source>
</evidence>
<dbReference type="EMBL" id="JAMYRI010000025">
    <property type="protein sequence ID" value="MER9287839.1"/>
    <property type="molecule type" value="Genomic_DNA"/>
</dbReference>
<proteinExistence type="predicted"/>
<dbReference type="Proteomes" id="UP001480082">
    <property type="component" value="Unassembled WGS sequence"/>
</dbReference>
<keyword evidence="2" id="KW-1185">Reference proteome</keyword>